<dbReference type="Proteomes" id="UP001377567">
    <property type="component" value="Unassembled WGS sequence"/>
</dbReference>
<reference evidence="1 2" key="1">
    <citation type="journal article" date="2023" name="Elife">
        <title>Identification of key yeast species and microbe-microbe interactions impacting larval growth of Drosophila in the wild.</title>
        <authorList>
            <person name="Mure A."/>
            <person name="Sugiura Y."/>
            <person name="Maeda R."/>
            <person name="Honda K."/>
            <person name="Sakurai N."/>
            <person name="Takahashi Y."/>
            <person name="Watada M."/>
            <person name="Katoh T."/>
            <person name="Gotoh A."/>
            <person name="Gotoh Y."/>
            <person name="Taniguchi I."/>
            <person name="Nakamura K."/>
            <person name="Hayashi T."/>
            <person name="Katayama T."/>
            <person name="Uemura T."/>
            <person name="Hattori Y."/>
        </authorList>
    </citation>
    <scope>NUCLEOTIDE SEQUENCE [LARGE SCALE GENOMIC DNA]</scope>
    <source>
        <strain evidence="1 2">KH-74</strain>
    </source>
</reference>
<proteinExistence type="predicted"/>
<name>A0AAV5S5G3_MAUHU</name>
<protein>
    <submittedName>
        <fullName evidence="1">Uncharacterized protein</fullName>
    </submittedName>
</protein>
<evidence type="ECO:0000313" key="1">
    <source>
        <dbReference type="EMBL" id="GMM58925.1"/>
    </source>
</evidence>
<comment type="caution">
    <text evidence="1">The sequence shown here is derived from an EMBL/GenBank/DDBJ whole genome shotgun (WGS) entry which is preliminary data.</text>
</comment>
<dbReference type="EMBL" id="BTGD01000025">
    <property type="protein sequence ID" value="GMM58925.1"/>
    <property type="molecule type" value="Genomic_DNA"/>
</dbReference>
<evidence type="ECO:0000313" key="2">
    <source>
        <dbReference type="Proteomes" id="UP001377567"/>
    </source>
</evidence>
<dbReference type="AlphaFoldDB" id="A0AAV5S5G3"/>
<gene>
    <name evidence="1" type="ORF">DAKH74_055420</name>
</gene>
<keyword evidence="2" id="KW-1185">Reference proteome</keyword>
<accession>A0AAV5S5G3</accession>
<sequence>MTKKDDVVKVEDDDGKISTAEVELADITHCPTCGAALQKFLIQQNYAIVMCPKEDCGYPFNQEENIDNIAYVDEKDVLEVAQQRLSVQPKKG</sequence>
<organism evidence="1 2">
    <name type="scientific">Maudiozyma humilis</name>
    <name type="common">Sour dough yeast</name>
    <name type="synonym">Kazachstania humilis</name>
    <dbReference type="NCBI Taxonomy" id="51915"/>
    <lineage>
        <taxon>Eukaryota</taxon>
        <taxon>Fungi</taxon>
        <taxon>Dikarya</taxon>
        <taxon>Ascomycota</taxon>
        <taxon>Saccharomycotina</taxon>
        <taxon>Saccharomycetes</taxon>
        <taxon>Saccharomycetales</taxon>
        <taxon>Saccharomycetaceae</taxon>
        <taxon>Maudiozyma</taxon>
    </lineage>
</organism>